<dbReference type="InterPro" id="IPR008012">
    <property type="entry name" value="Ump1"/>
</dbReference>
<keyword evidence="1" id="KW-0143">Chaperone</keyword>
<dbReference type="GO" id="GO:0005737">
    <property type="term" value="C:cytoplasm"/>
    <property type="evidence" value="ECO:0007669"/>
    <property type="project" value="TreeGrafter"/>
</dbReference>
<evidence type="ECO:0000313" key="4">
    <source>
        <dbReference type="Proteomes" id="UP000504633"/>
    </source>
</evidence>
<evidence type="ECO:0000313" key="5">
    <source>
        <dbReference type="RefSeq" id="XP_023170920.2"/>
    </source>
</evidence>
<gene>
    <name evidence="5" type="primary">LOC111599485</name>
</gene>
<dbReference type="KEGG" id="dhe:111599485"/>
<accession>A0A6J1LYR9</accession>
<feature type="compositionally biased region" description="Polar residues" evidence="3">
    <location>
        <begin position="8"/>
        <end position="19"/>
    </location>
</feature>
<evidence type="ECO:0000256" key="3">
    <source>
        <dbReference type="SAM" id="MobiDB-lite"/>
    </source>
</evidence>
<sequence>MSDKKVNATKQSLHSSEPDSLTELAWPQLLPNSVTNYDEYKFKLDMQTLRNEKGLALPLQMCMERFAVSQTGRLPFLRSSNLMDDVLTGRCNEFNFSDYLTRPAFEQQVRSPHIVMEEFLGLQL</sequence>
<feature type="region of interest" description="Disordered" evidence="3">
    <location>
        <begin position="1"/>
        <end position="20"/>
    </location>
</feature>
<dbReference type="OrthoDB" id="15001at2759"/>
<organism evidence="4 5">
    <name type="scientific">Drosophila hydei</name>
    <name type="common">Fruit fly</name>
    <dbReference type="NCBI Taxonomy" id="7224"/>
    <lineage>
        <taxon>Eukaryota</taxon>
        <taxon>Metazoa</taxon>
        <taxon>Ecdysozoa</taxon>
        <taxon>Arthropoda</taxon>
        <taxon>Hexapoda</taxon>
        <taxon>Insecta</taxon>
        <taxon>Pterygota</taxon>
        <taxon>Neoptera</taxon>
        <taxon>Endopterygota</taxon>
        <taxon>Diptera</taxon>
        <taxon>Brachycera</taxon>
        <taxon>Muscomorpha</taxon>
        <taxon>Ephydroidea</taxon>
        <taxon>Drosophilidae</taxon>
        <taxon>Drosophila</taxon>
    </lineage>
</organism>
<evidence type="ECO:0000256" key="2">
    <source>
        <dbReference type="ARBA" id="ARBA00043974"/>
    </source>
</evidence>
<dbReference type="RefSeq" id="XP_023170920.2">
    <property type="nucleotide sequence ID" value="XM_023315152.2"/>
</dbReference>
<dbReference type="Pfam" id="PF05348">
    <property type="entry name" value="UMP1"/>
    <property type="match status" value="1"/>
</dbReference>
<evidence type="ECO:0000256" key="1">
    <source>
        <dbReference type="ARBA" id="ARBA00023186"/>
    </source>
</evidence>
<dbReference type="AlphaFoldDB" id="A0A6J1LYR9"/>
<dbReference type="GeneID" id="111599485"/>
<dbReference type="Proteomes" id="UP000504633">
    <property type="component" value="Unplaced"/>
</dbReference>
<proteinExistence type="inferred from homology"/>
<dbReference type="PANTHER" id="PTHR12828:SF3">
    <property type="entry name" value="PROTEASOME MATURATION PROTEIN"/>
    <property type="match status" value="1"/>
</dbReference>
<dbReference type="PANTHER" id="PTHR12828">
    <property type="entry name" value="PROTEASOME MATURATION PROTEIN UMP1"/>
    <property type="match status" value="1"/>
</dbReference>
<reference evidence="5" key="1">
    <citation type="submission" date="2025-08" db="UniProtKB">
        <authorList>
            <consortium name="RefSeq"/>
        </authorList>
    </citation>
    <scope>IDENTIFICATION</scope>
    <source>
        <strain evidence="5">15085-1641.00</strain>
        <tissue evidence="5">Whole body</tissue>
    </source>
</reference>
<dbReference type="GO" id="GO:0043248">
    <property type="term" value="P:proteasome assembly"/>
    <property type="evidence" value="ECO:0007669"/>
    <property type="project" value="InterPro"/>
</dbReference>
<protein>
    <submittedName>
        <fullName evidence="5">Proteasome maturation protein-like</fullName>
    </submittedName>
</protein>
<keyword evidence="4" id="KW-1185">Reference proteome</keyword>
<dbReference type="GO" id="GO:0005634">
    <property type="term" value="C:nucleus"/>
    <property type="evidence" value="ECO:0007669"/>
    <property type="project" value="TreeGrafter"/>
</dbReference>
<dbReference type="OMA" id="CFSELAH"/>
<name>A0A6J1LYR9_DROHY</name>
<comment type="similarity">
    <text evidence="2">Belongs to the POMP/UMP1 family.</text>
</comment>